<dbReference type="PANTHER" id="PTHR35562">
    <property type="entry name" value="DNA ENDONUCLEASE SMRA-RELATED"/>
    <property type="match status" value="1"/>
</dbReference>
<dbReference type="Gene3D" id="3.30.1370.110">
    <property type="match status" value="1"/>
</dbReference>
<dbReference type="AlphaFoldDB" id="A0A0G3G5U3"/>
<accession>A0A0G3G5U3</accession>
<dbReference type="SMART" id="SM00463">
    <property type="entry name" value="SMR"/>
    <property type="match status" value="1"/>
</dbReference>
<dbReference type="Pfam" id="PF01713">
    <property type="entry name" value="Smr"/>
    <property type="match status" value="1"/>
</dbReference>
<evidence type="ECO:0000259" key="2">
    <source>
        <dbReference type="PROSITE" id="PS50828"/>
    </source>
</evidence>
<gene>
    <name evidence="3" type="ORF">TVD_05700</name>
</gene>
<keyword evidence="4" id="KW-1185">Reference proteome</keyword>
<dbReference type="PROSITE" id="PS50828">
    <property type="entry name" value="SMR"/>
    <property type="match status" value="1"/>
</dbReference>
<feature type="compositionally biased region" description="Basic and acidic residues" evidence="1">
    <location>
        <begin position="40"/>
        <end position="50"/>
    </location>
</feature>
<organism evidence="3 4">
    <name type="scientific">Thioalkalivibrio versutus</name>
    <dbReference type="NCBI Taxonomy" id="106634"/>
    <lineage>
        <taxon>Bacteria</taxon>
        <taxon>Pseudomonadati</taxon>
        <taxon>Pseudomonadota</taxon>
        <taxon>Gammaproteobacteria</taxon>
        <taxon>Chromatiales</taxon>
        <taxon>Ectothiorhodospiraceae</taxon>
        <taxon>Thioalkalivibrio</taxon>
    </lineage>
</organism>
<protein>
    <submittedName>
        <fullName evidence="3">DNA mismatch repair protein MutS</fullName>
    </submittedName>
</protein>
<dbReference type="RefSeq" id="WP_018650212.1">
    <property type="nucleotide sequence ID" value="NZ_CP011367.1"/>
</dbReference>
<dbReference type="Proteomes" id="UP000064201">
    <property type="component" value="Chromosome"/>
</dbReference>
<proteinExistence type="predicted"/>
<dbReference type="SUPFAM" id="SSF160443">
    <property type="entry name" value="SMR domain-like"/>
    <property type="match status" value="1"/>
</dbReference>
<sequence>MNSGDDPNDFDEFLQAVGNVRRLHSDQADVRPPPPAARARQREADEARAHADWLSDPLNAADLQPGDELRFARPGISPRVFRKLRGGHYRVQDEIDLHGLFADEARRAIGLFLDDARRGGALCVRIVHGKGLRSRHKGPVLKGLTDHWLRQRDDVLAFCSARPTDGGTGAVYVLLKRSRSPDPGR</sequence>
<evidence type="ECO:0000313" key="4">
    <source>
        <dbReference type="Proteomes" id="UP000064201"/>
    </source>
</evidence>
<dbReference type="PANTHER" id="PTHR35562:SF2">
    <property type="entry name" value="DNA ENDONUCLEASE SMRA-RELATED"/>
    <property type="match status" value="1"/>
</dbReference>
<dbReference type="InterPro" id="IPR002625">
    <property type="entry name" value="Smr_dom"/>
</dbReference>
<dbReference type="KEGG" id="tvr:TVD_05700"/>
<evidence type="ECO:0000256" key="1">
    <source>
        <dbReference type="SAM" id="MobiDB-lite"/>
    </source>
</evidence>
<feature type="domain" description="Smr" evidence="2">
    <location>
        <begin position="95"/>
        <end position="176"/>
    </location>
</feature>
<dbReference type="OrthoDB" id="9808881at2"/>
<name>A0A0G3G5U3_9GAMM</name>
<dbReference type="InterPro" id="IPR036063">
    <property type="entry name" value="Smr_dom_sf"/>
</dbReference>
<evidence type="ECO:0000313" key="3">
    <source>
        <dbReference type="EMBL" id="AKJ94887.1"/>
    </source>
</evidence>
<dbReference type="EMBL" id="CP011367">
    <property type="protein sequence ID" value="AKJ94887.1"/>
    <property type="molecule type" value="Genomic_DNA"/>
</dbReference>
<dbReference type="STRING" id="106634.TVD_05700"/>
<dbReference type="GO" id="GO:0004520">
    <property type="term" value="F:DNA endonuclease activity"/>
    <property type="evidence" value="ECO:0007669"/>
    <property type="project" value="TreeGrafter"/>
</dbReference>
<feature type="region of interest" description="Disordered" evidence="1">
    <location>
        <begin position="22"/>
        <end position="50"/>
    </location>
</feature>
<reference evidence="3 4" key="1">
    <citation type="submission" date="2015-04" db="EMBL/GenBank/DDBJ databases">
        <title>Complete Sequence for the Genome of the Thioalkalivibrio versutus D301.</title>
        <authorList>
            <person name="Mu T."/>
            <person name="Zhou J."/>
            <person name="Xu X."/>
        </authorList>
    </citation>
    <scope>NUCLEOTIDE SEQUENCE [LARGE SCALE GENOMIC DNA]</scope>
    <source>
        <strain evidence="3 4">D301</strain>
    </source>
</reference>
<dbReference type="PATRIC" id="fig|106634.4.peg.1162"/>